<evidence type="ECO:0000313" key="18">
    <source>
        <dbReference type="EMBL" id="KAK2553828.1"/>
    </source>
</evidence>
<feature type="domain" description="EGF-like" evidence="15">
    <location>
        <begin position="106"/>
        <end position="146"/>
    </location>
</feature>
<dbReference type="Pfam" id="PF00058">
    <property type="entry name" value="Ldl_recept_b"/>
    <property type="match status" value="3"/>
</dbReference>
<dbReference type="SUPFAM" id="SSF57184">
    <property type="entry name" value="Growth factor receptor domain"/>
    <property type="match status" value="2"/>
</dbReference>
<dbReference type="PANTHER" id="PTHR24039">
    <property type="entry name" value="FIBRILLIN-RELATED"/>
    <property type="match status" value="1"/>
</dbReference>
<feature type="domain" description="EGF-like" evidence="15">
    <location>
        <begin position="448"/>
        <end position="488"/>
    </location>
</feature>
<dbReference type="PROSITE" id="PS50022">
    <property type="entry name" value="FA58C_3"/>
    <property type="match status" value="1"/>
</dbReference>
<dbReference type="PROSITE" id="PS50993">
    <property type="entry name" value="NIDOGEN_G2"/>
    <property type="match status" value="1"/>
</dbReference>
<evidence type="ECO:0000256" key="13">
    <source>
        <dbReference type="PROSITE-ProRule" id="PRU00461"/>
    </source>
</evidence>
<dbReference type="GO" id="GO:0005604">
    <property type="term" value="C:basement membrane"/>
    <property type="evidence" value="ECO:0007669"/>
    <property type="project" value="UniProtKB-SubCell"/>
</dbReference>
<dbReference type="InterPro" id="IPR018097">
    <property type="entry name" value="EGF_Ca-bd_CS"/>
</dbReference>
<proteinExistence type="predicted"/>
<reference evidence="18" key="2">
    <citation type="journal article" date="2023" name="Science">
        <title>Genomic signatures of disease resistance in endangered staghorn corals.</title>
        <authorList>
            <person name="Vollmer S.V."/>
            <person name="Selwyn J.D."/>
            <person name="Despard B.A."/>
            <person name="Roesel C.L."/>
        </authorList>
    </citation>
    <scope>NUCLEOTIDE SEQUENCE</scope>
    <source>
        <strain evidence="18">K2</strain>
    </source>
</reference>
<feature type="domain" description="EGF-like" evidence="15">
    <location>
        <begin position="1019"/>
        <end position="1048"/>
    </location>
</feature>
<dbReference type="InterPro" id="IPR013032">
    <property type="entry name" value="EGF-like_CS"/>
</dbReference>
<feature type="domain" description="EGF-like" evidence="15">
    <location>
        <begin position="732"/>
        <end position="771"/>
    </location>
</feature>
<keyword evidence="9" id="KW-0130">Cell adhesion</keyword>
<feature type="domain" description="Nidogen G2 beta-barrel" evidence="16">
    <location>
        <begin position="150"/>
        <end position="371"/>
    </location>
</feature>
<feature type="domain" description="F5/8 type C" evidence="14">
    <location>
        <begin position="1368"/>
        <end position="1483"/>
    </location>
</feature>
<dbReference type="PROSITE" id="PS51220">
    <property type="entry name" value="NIDO"/>
    <property type="match status" value="1"/>
</dbReference>
<dbReference type="InterPro" id="IPR006605">
    <property type="entry name" value="G2_nidogen/fibulin_G2F"/>
</dbReference>
<evidence type="ECO:0000256" key="11">
    <source>
        <dbReference type="ARBA" id="ARBA00023180"/>
    </source>
</evidence>
<evidence type="ECO:0000256" key="4">
    <source>
        <dbReference type="ARBA" id="ARBA00022536"/>
    </source>
</evidence>
<dbReference type="InterPro" id="IPR000152">
    <property type="entry name" value="EGF-type_Asp/Asn_hydroxyl_site"/>
</dbReference>
<feature type="repeat" description="LDL-receptor class B" evidence="13">
    <location>
        <begin position="1183"/>
        <end position="1227"/>
    </location>
</feature>
<dbReference type="PROSITE" id="PS01186">
    <property type="entry name" value="EGF_2"/>
    <property type="match status" value="17"/>
</dbReference>
<evidence type="ECO:0000256" key="5">
    <source>
        <dbReference type="ARBA" id="ARBA00022729"/>
    </source>
</evidence>
<dbReference type="PROSITE" id="PS01285">
    <property type="entry name" value="FA58C_1"/>
    <property type="match status" value="1"/>
</dbReference>
<dbReference type="Gene3D" id="2.10.25.10">
    <property type="entry name" value="Laminin"/>
    <property type="match status" value="17"/>
</dbReference>
<dbReference type="InterPro" id="IPR000421">
    <property type="entry name" value="FA58C"/>
</dbReference>
<dbReference type="InterPro" id="IPR000033">
    <property type="entry name" value="LDLR_classB_rpt"/>
</dbReference>
<comment type="caution">
    <text evidence="12">Lacks conserved residue(s) required for the propagation of feature annotation.</text>
</comment>
<evidence type="ECO:0000256" key="7">
    <source>
        <dbReference type="ARBA" id="ARBA00022837"/>
    </source>
</evidence>
<dbReference type="InterPro" id="IPR003886">
    <property type="entry name" value="NIDO_dom"/>
</dbReference>
<keyword evidence="10 12" id="KW-1015">Disulfide bond</keyword>
<evidence type="ECO:0000256" key="10">
    <source>
        <dbReference type="ARBA" id="ARBA00023157"/>
    </source>
</evidence>
<feature type="domain" description="EGF-like" evidence="15">
    <location>
        <begin position="531"/>
        <end position="566"/>
    </location>
</feature>
<dbReference type="FunFam" id="2.120.10.30:FF:000241">
    <property type="entry name" value="Low-density lipoprotein receptor-related protein 6"/>
    <property type="match status" value="1"/>
</dbReference>
<dbReference type="InterPro" id="IPR024731">
    <property type="entry name" value="NELL2-like_EGF"/>
</dbReference>
<dbReference type="PANTHER" id="PTHR24039:SF28">
    <property type="entry name" value="EGF-LIKE DOMAIN-CONTAINING PROTEIN"/>
    <property type="match status" value="1"/>
</dbReference>
<dbReference type="SUPFAM" id="SSF49785">
    <property type="entry name" value="Galactose-binding domain-like"/>
    <property type="match status" value="1"/>
</dbReference>
<keyword evidence="11" id="KW-0325">Glycoprotein</keyword>
<evidence type="ECO:0000313" key="19">
    <source>
        <dbReference type="Proteomes" id="UP001249851"/>
    </source>
</evidence>
<dbReference type="Pfam" id="PF00754">
    <property type="entry name" value="F5_F8_type_C"/>
    <property type="match status" value="1"/>
</dbReference>
<dbReference type="PROSITE" id="PS00022">
    <property type="entry name" value="EGF_1"/>
    <property type="match status" value="1"/>
</dbReference>
<dbReference type="PROSITE" id="PS01187">
    <property type="entry name" value="EGF_CA"/>
    <property type="match status" value="6"/>
</dbReference>
<organism evidence="18 19">
    <name type="scientific">Acropora cervicornis</name>
    <name type="common">Staghorn coral</name>
    <dbReference type="NCBI Taxonomy" id="6130"/>
    <lineage>
        <taxon>Eukaryota</taxon>
        <taxon>Metazoa</taxon>
        <taxon>Cnidaria</taxon>
        <taxon>Anthozoa</taxon>
        <taxon>Hexacorallia</taxon>
        <taxon>Scleractinia</taxon>
        <taxon>Astrocoeniina</taxon>
        <taxon>Acroporidae</taxon>
        <taxon>Acropora</taxon>
    </lineage>
</organism>
<dbReference type="CDD" id="cd00054">
    <property type="entry name" value="EGF_CA"/>
    <property type="match status" value="8"/>
</dbReference>
<feature type="domain" description="EGF-like" evidence="15">
    <location>
        <begin position="567"/>
        <end position="607"/>
    </location>
</feature>
<evidence type="ECO:0000256" key="8">
    <source>
        <dbReference type="ARBA" id="ARBA00022869"/>
    </source>
</evidence>
<evidence type="ECO:0000259" key="17">
    <source>
        <dbReference type="PROSITE" id="PS51220"/>
    </source>
</evidence>
<dbReference type="CDD" id="cd00057">
    <property type="entry name" value="FA58C"/>
    <property type="match status" value="1"/>
</dbReference>
<feature type="repeat" description="LDL-receptor class B" evidence="13">
    <location>
        <begin position="1096"/>
        <end position="1139"/>
    </location>
</feature>
<keyword evidence="3" id="KW-0272">Extracellular matrix</keyword>
<evidence type="ECO:0000256" key="9">
    <source>
        <dbReference type="ARBA" id="ARBA00022889"/>
    </source>
</evidence>
<keyword evidence="4 12" id="KW-0245">EGF-like domain</keyword>
<comment type="caution">
    <text evidence="18">The sequence shown here is derived from an EMBL/GenBank/DDBJ whole genome shotgun (WGS) entry which is preliminary data.</text>
</comment>
<dbReference type="GO" id="GO:0007160">
    <property type="term" value="P:cell-matrix adhesion"/>
    <property type="evidence" value="ECO:0007669"/>
    <property type="project" value="InterPro"/>
</dbReference>
<dbReference type="Gene3D" id="2.40.155.10">
    <property type="entry name" value="Green fluorescent protein"/>
    <property type="match status" value="1"/>
</dbReference>
<reference evidence="18" key="1">
    <citation type="journal article" date="2023" name="G3 (Bethesda)">
        <title>Whole genome assembly and annotation of the endangered Caribbean coral Acropora cervicornis.</title>
        <authorList>
            <person name="Selwyn J.D."/>
            <person name="Vollmer S.V."/>
        </authorList>
    </citation>
    <scope>NUCLEOTIDE SEQUENCE</scope>
    <source>
        <strain evidence="18">K2</strain>
    </source>
</reference>
<dbReference type="PROSITE" id="PS50026">
    <property type="entry name" value="EGF_3"/>
    <property type="match status" value="14"/>
</dbReference>
<dbReference type="PROSITE" id="PS51120">
    <property type="entry name" value="LDLRB"/>
    <property type="match status" value="3"/>
</dbReference>
<gene>
    <name evidence="18" type="ORF">P5673_024815</name>
</gene>
<dbReference type="InterPro" id="IPR011042">
    <property type="entry name" value="6-blade_b-propeller_TolB-like"/>
</dbReference>
<evidence type="ECO:0000256" key="2">
    <source>
        <dbReference type="ARBA" id="ARBA00022525"/>
    </source>
</evidence>
<dbReference type="SMART" id="SM00179">
    <property type="entry name" value="EGF_CA"/>
    <property type="match status" value="10"/>
</dbReference>
<feature type="disulfide bond" evidence="12">
    <location>
        <begin position="1038"/>
        <end position="1047"/>
    </location>
</feature>
<dbReference type="SUPFAM" id="SSF57196">
    <property type="entry name" value="EGF/Laminin"/>
    <property type="match status" value="5"/>
</dbReference>
<keyword evidence="5" id="KW-0732">Signal</keyword>
<feature type="domain" description="EGF-like" evidence="15">
    <location>
        <begin position="369"/>
        <end position="404"/>
    </location>
</feature>
<dbReference type="InterPro" id="IPR009030">
    <property type="entry name" value="Growth_fac_rcpt_cys_sf"/>
</dbReference>
<keyword evidence="19" id="KW-1185">Reference proteome</keyword>
<feature type="domain" description="EGF-like" evidence="15">
    <location>
        <begin position="895"/>
        <end position="935"/>
    </location>
</feature>
<evidence type="ECO:0000256" key="6">
    <source>
        <dbReference type="ARBA" id="ARBA00022737"/>
    </source>
</evidence>
<evidence type="ECO:0000259" key="15">
    <source>
        <dbReference type="PROSITE" id="PS50026"/>
    </source>
</evidence>
<feature type="domain" description="EGF-like" evidence="15">
    <location>
        <begin position="405"/>
        <end position="444"/>
    </location>
</feature>
<feature type="domain" description="EGF-like" evidence="15">
    <location>
        <begin position="649"/>
        <end position="690"/>
    </location>
</feature>
<feature type="domain" description="NIDO" evidence="17">
    <location>
        <begin position="1"/>
        <end position="77"/>
    </location>
</feature>
<keyword evidence="7" id="KW-0106">Calcium</keyword>
<dbReference type="SUPFAM" id="SSF54511">
    <property type="entry name" value="GFP-like"/>
    <property type="match status" value="1"/>
</dbReference>
<dbReference type="Gene3D" id="2.60.120.260">
    <property type="entry name" value="Galactose-binding domain-like"/>
    <property type="match status" value="1"/>
</dbReference>
<dbReference type="EMBL" id="JARQWQ010000074">
    <property type="protein sequence ID" value="KAK2553828.1"/>
    <property type="molecule type" value="Genomic_DNA"/>
</dbReference>
<dbReference type="SUPFAM" id="SSF63825">
    <property type="entry name" value="YWTD domain"/>
    <property type="match status" value="1"/>
</dbReference>
<feature type="domain" description="EGF-like" evidence="15">
    <location>
        <begin position="979"/>
        <end position="1018"/>
    </location>
</feature>
<sequence>MTTFAMLNYQNSGLERIMSYRVRFHGGRSFYAQVGFSAGDQVRYYLLPGSGTMNVTLLLTKSNMMLPGQWMCKIGWPGMGPLNIESANSFIRKESARRHHFILDQHIDECSSGVSQCHEHASCTNSDPGYCCECKEGYFGTGFICEKEGENLRFSGRMTGKINSVDVPSINVDIIAMTKDGRAYVVIRDPPASLQHSLKILTPFVNLVGWMFAVKKTMDVRNGIQVIGEKFTRSAIISFNSGEALYLNQRFTGKDATGSYISIVTTINGTMPNINADARVQVSSFQEIYQRRERGRVESNGAVSYSVDGQAQSFFVQQFITYDEPRGCHVNIYSVNVESKLLLSKYDAKQGYTGIAIKTSIVNGSLSETRDKCEGVTCGRNASCDDTGRCVCYQGFQGDGQRCKDVNECIEGNDCDEFADCKNSYGSYSCSCKDGYRGNGKECIKVTVTGRCSRENCHVYASCLADPLSGIANCACQIGFIGDGLKCQDVNECVANVDICTDKKTECINTLGSYECLCKEGFMEVNRKCVSDDMCMGVECDPNALCDPIRGCLCKPGYQGNGRACVDDDECDPSRSPCDLNATCTNTDGSYNCHCSAGFTGDGSRCQRVDETCNGAVCDAQAECIQPYDQPWQCECHKGWQGNGQTCSDVDECEPFKSLCHPLRADCMNTAGSYECHCKPGFQGDGINCTSDGSCYGVQCHDNATCFKPRPEVPGLCICKDGWIGNGRQCNDVDECKNSYKNSCHEKAECINIPGSYTCLCKTGYQGDGFDCVADGTCVGIRCHPDAKCEQGAGGVSVCVCKPGYRGDGRECSDIDECFRKGQNCHKEAECVNTVGSFNCSCKLGFEGDGADCKPDGTCAGIVCASDAECLTLPSDVSICKCKTGFFGNGLICKDIDECALRTHKCHKKANCQNTLGSYTCTCNLGYYGSGFNCSSDGTCEGVVCDLNADCVSLESIGGPKEECMCKPGFTGRGDICKDIDECEHPSVCPDKADCFNMVGSFMCYCLPGYKMIAENCIKDCSICLNGGSCDENNSCVCPPGFSGKRCQWHGEASLIFSKGNSIQRMSLPPRPNNIGIIYQRLGDVHVGLDYDCIDQRVYWTEVRKGVIARGRYDGSEIEVVVQNEESGSPEGIAVDWLGRNIYWTDSRLGVIQVARINGSDRRTLVSSDLANPRAIIVDPPNGKMYWTDWSQKQPKIEVANMDGTNRRILVKSSLGLPNGLTLVHSTNELCYSDAGTWSISCVNLGDLNVRKAYNPVLYPFGITNFNRTLFWTDWKLGRIQRMGIHSRFLDKPLRCFLGMRSSGKIFDIKAVQPCGKRTVASYQNPCATDNGQCLGLCLLKPESYSCLCPDGFYSEITANVTKCEAKCKSALGMQSFIIKNEQISASSAWNKNRQQYGSSRARLHLDTWPPGWRAQKNDLSPWLQIDLVQVHIVTAVATQGYGDEKEREWVKTYLLTTSRNGQKWISYKERGRKRVISKSITL</sequence>
<dbReference type="Pfam" id="PF12661">
    <property type="entry name" value="hEGF"/>
    <property type="match status" value="1"/>
</dbReference>
<evidence type="ECO:0000259" key="16">
    <source>
        <dbReference type="PROSITE" id="PS50993"/>
    </source>
</evidence>
<dbReference type="SMART" id="SM00135">
    <property type="entry name" value="LY"/>
    <property type="match status" value="5"/>
</dbReference>
<dbReference type="Pfam" id="PF07474">
    <property type="entry name" value="G2F"/>
    <property type="match status" value="1"/>
</dbReference>
<evidence type="ECO:0000259" key="14">
    <source>
        <dbReference type="PROSITE" id="PS50022"/>
    </source>
</evidence>
<feature type="domain" description="EGF-like" evidence="15">
    <location>
        <begin position="609"/>
        <end position="648"/>
    </location>
</feature>
<dbReference type="SMART" id="SM00181">
    <property type="entry name" value="EGF"/>
    <property type="match status" value="19"/>
</dbReference>
<dbReference type="PROSITE" id="PS00010">
    <property type="entry name" value="ASX_HYDROXYL"/>
    <property type="match status" value="9"/>
</dbReference>
<dbReference type="InterPro" id="IPR001881">
    <property type="entry name" value="EGF-like_Ca-bd_dom"/>
</dbReference>
<feature type="repeat" description="LDL-receptor class B" evidence="13">
    <location>
        <begin position="1140"/>
        <end position="1182"/>
    </location>
</feature>
<name>A0AAD9Q392_ACRCE</name>
<comment type="subcellular location">
    <subcellularLocation>
        <location evidence="1">Secreted</location>
        <location evidence="1">Extracellular space</location>
        <location evidence="1">Extracellular matrix</location>
        <location evidence="1">Basement membrane</location>
    </subcellularLocation>
</comment>
<dbReference type="SMART" id="SM00682">
    <property type="entry name" value="G2F"/>
    <property type="match status" value="1"/>
</dbReference>
<dbReference type="Pfam" id="PF07645">
    <property type="entry name" value="EGF_CA"/>
    <property type="match status" value="6"/>
</dbReference>
<dbReference type="Proteomes" id="UP001249851">
    <property type="component" value="Unassembled WGS sequence"/>
</dbReference>
<dbReference type="InterPro" id="IPR008979">
    <property type="entry name" value="Galactose-bd-like_sf"/>
</dbReference>
<dbReference type="Gene3D" id="2.120.10.30">
    <property type="entry name" value="TolB, C-terminal domain"/>
    <property type="match status" value="1"/>
</dbReference>
<protein>
    <submittedName>
        <fullName evidence="18">Nidogen-1</fullName>
    </submittedName>
</protein>
<feature type="domain" description="EGF-like" evidence="15">
    <location>
        <begin position="814"/>
        <end position="854"/>
    </location>
</feature>
<keyword evidence="2" id="KW-0964">Secreted</keyword>
<feature type="domain" description="EGF-like" evidence="15">
    <location>
        <begin position="774"/>
        <end position="813"/>
    </location>
</feature>
<dbReference type="FunFam" id="2.10.25.10:FF:000038">
    <property type="entry name" value="Fibrillin 2"/>
    <property type="match status" value="7"/>
</dbReference>
<dbReference type="Pfam" id="PF12947">
    <property type="entry name" value="EGF_3"/>
    <property type="match status" value="4"/>
</dbReference>
<dbReference type="InterPro" id="IPR049883">
    <property type="entry name" value="NOTCH1_EGF-like"/>
</dbReference>
<dbReference type="GO" id="GO:0005509">
    <property type="term" value="F:calcium ion binding"/>
    <property type="evidence" value="ECO:0007669"/>
    <property type="project" value="InterPro"/>
</dbReference>
<dbReference type="Pfam" id="PF06119">
    <property type="entry name" value="NIDO"/>
    <property type="match status" value="1"/>
</dbReference>
<accession>A0AAD9Q392</accession>
<keyword evidence="6" id="KW-0677">Repeat</keyword>
<dbReference type="InterPro" id="IPR009017">
    <property type="entry name" value="GFP"/>
</dbReference>
<evidence type="ECO:0000256" key="12">
    <source>
        <dbReference type="PROSITE-ProRule" id="PRU00076"/>
    </source>
</evidence>
<keyword evidence="8" id="KW-0084">Basement membrane</keyword>
<evidence type="ECO:0000256" key="3">
    <source>
        <dbReference type="ARBA" id="ARBA00022530"/>
    </source>
</evidence>
<feature type="disulfide bond" evidence="12">
    <location>
        <begin position="457"/>
        <end position="474"/>
    </location>
</feature>
<evidence type="ECO:0000256" key="1">
    <source>
        <dbReference type="ARBA" id="ARBA00004302"/>
    </source>
</evidence>
<dbReference type="InterPro" id="IPR000742">
    <property type="entry name" value="EGF"/>
</dbReference>